<dbReference type="PANTHER" id="PTHR43657:SF1">
    <property type="entry name" value="ALTERED INHERITANCE OF MITOCHONDRIA PROTEIN 24, MITOCHONDRIAL"/>
    <property type="match status" value="1"/>
</dbReference>
<protein>
    <submittedName>
        <fullName evidence="1">TRAP-like protein</fullName>
    </submittedName>
</protein>
<feature type="non-terminal residue" evidence="1">
    <location>
        <position position="1"/>
    </location>
</feature>
<dbReference type="InParanoid" id="A0A1E7F309"/>
<name>A0A1E7F309_9STRA</name>
<sequence length="234" mass="24702">KYAITGKESQIVTIQLESNEVCQGEPGSMMYLSSGVAMHASCGSDCFGRCCGGESCCVVNFTNNGGNDNDGTNTARYAALVPNEPLAKVIPVDMSSKEVNGILIVQPGAYMASFGDVRIGYSCDCNIIRCCCGGMGLVRQKIEGTGTAFLGATGTIVQKVLDENEIMLMDTNCILAYADTCTFDLKRAGGLVGMIGGGEGIFNSSLKGPGLVIVQSMNMKVMLECLAAEKMYRR</sequence>
<dbReference type="InterPro" id="IPR036983">
    <property type="entry name" value="AIM24_sf"/>
</dbReference>
<dbReference type="Pfam" id="PF01987">
    <property type="entry name" value="AIM24"/>
    <property type="match status" value="1"/>
</dbReference>
<dbReference type="Proteomes" id="UP000095751">
    <property type="component" value="Unassembled WGS sequence"/>
</dbReference>
<dbReference type="Gene3D" id="3.60.160.10">
    <property type="entry name" value="Mitochondrial biogenesis AIM24"/>
    <property type="match status" value="1"/>
</dbReference>
<dbReference type="SUPFAM" id="SSF51219">
    <property type="entry name" value="TRAP-like"/>
    <property type="match status" value="1"/>
</dbReference>
<keyword evidence="2" id="KW-1185">Reference proteome</keyword>
<reference evidence="1 2" key="1">
    <citation type="submission" date="2016-09" db="EMBL/GenBank/DDBJ databases">
        <title>Extensive genetic diversity and differential bi-allelic expression allows diatom success in the polar Southern Ocean.</title>
        <authorList>
            <consortium name="DOE Joint Genome Institute"/>
            <person name="Mock T."/>
            <person name="Otillar R.P."/>
            <person name="Strauss J."/>
            <person name="Dupont C."/>
            <person name="Frickenhaus S."/>
            <person name="Maumus F."/>
            <person name="Mcmullan M."/>
            <person name="Sanges R."/>
            <person name="Schmutz J."/>
            <person name="Toseland A."/>
            <person name="Valas R."/>
            <person name="Veluchamy A."/>
            <person name="Ward B.J."/>
            <person name="Allen A."/>
            <person name="Barry K."/>
            <person name="Falciatore A."/>
            <person name="Ferrante M."/>
            <person name="Fortunato A.E."/>
            <person name="Gloeckner G."/>
            <person name="Gruber A."/>
            <person name="Hipkin R."/>
            <person name="Janech M."/>
            <person name="Kroth P."/>
            <person name="Leese F."/>
            <person name="Lindquist E."/>
            <person name="Lyon B.R."/>
            <person name="Martin J."/>
            <person name="Mayer C."/>
            <person name="Parker M."/>
            <person name="Quesneville H."/>
            <person name="Raymond J."/>
            <person name="Uhlig C."/>
            <person name="Valentin K.U."/>
            <person name="Worden A.Z."/>
            <person name="Armbrust E.V."/>
            <person name="Bowler C."/>
            <person name="Green B."/>
            <person name="Moulton V."/>
            <person name="Van Oosterhout C."/>
            <person name="Grigoriev I."/>
        </authorList>
    </citation>
    <scope>NUCLEOTIDE SEQUENCE [LARGE SCALE GENOMIC DNA]</scope>
    <source>
        <strain evidence="1 2">CCMP1102</strain>
    </source>
</reference>
<dbReference type="KEGG" id="fcy:FRACYDRAFT_151560"/>
<gene>
    <name evidence="1" type="ORF">FRACYDRAFT_151560</name>
</gene>
<accession>A0A1E7F309</accession>
<dbReference type="InterPro" id="IPR002838">
    <property type="entry name" value="AIM24"/>
</dbReference>
<dbReference type="AlphaFoldDB" id="A0A1E7F309"/>
<dbReference type="OrthoDB" id="1705416at2759"/>
<feature type="non-terminal residue" evidence="1">
    <location>
        <position position="234"/>
    </location>
</feature>
<evidence type="ECO:0000313" key="1">
    <source>
        <dbReference type="EMBL" id="OEU12529.1"/>
    </source>
</evidence>
<organism evidence="1 2">
    <name type="scientific">Fragilariopsis cylindrus CCMP1102</name>
    <dbReference type="NCBI Taxonomy" id="635003"/>
    <lineage>
        <taxon>Eukaryota</taxon>
        <taxon>Sar</taxon>
        <taxon>Stramenopiles</taxon>
        <taxon>Ochrophyta</taxon>
        <taxon>Bacillariophyta</taxon>
        <taxon>Bacillariophyceae</taxon>
        <taxon>Bacillariophycidae</taxon>
        <taxon>Bacillariales</taxon>
        <taxon>Bacillariaceae</taxon>
        <taxon>Fragilariopsis</taxon>
    </lineage>
</organism>
<dbReference type="PANTHER" id="PTHR43657">
    <property type="entry name" value="TRYPTOPHAN RNA-BINDING ATTENUATOR PROTEIN-LIKE PROTEIN"/>
    <property type="match status" value="1"/>
</dbReference>
<dbReference type="InterPro" id="IPR016031">
    <property type="entry name" value="Trp_RNA-bd_attenuator-like_dom"/>
</dbReference>
<dbReference type="EMBL" id="KV784364">
    <property type="protein sequence ID" value="OEU12529.1"/>
    <property type="molecule type" value="Genomic_DNA"/>
</dbReference>
<evidence type="ECO:0000313" key="2">
    <source>
        <dbReference type="Proteomes" id="UP000095751"/>
    </source>
</evidence>
<proteinExistence type="predicted"/>